<dbReference type="AlphaFoldDB" id="A0A9W8DPB5"/>
<feature type="compositionally biased region" description="Low complexity" evidence="1">
    <location>
        <begin position="18"/>
        <end position="33"/>
    </location>
</feature>
<sequence length="941" mass="103166">MSAITAPAPKQHGRNDNSSSSMASSPSSQTSASLHHQQNDLQSAYHQHKKTTATADIRLPSPSKRRFGTRTSRRAAAAAAAASTAVAIVTPTKPATISAATSNTPSTASSRRSAGGGLDFLSPPLPPSLASASHTICSEAHVSAHGELVSCNSCDKPSPTLEYMTQVAVSDSVKKSSSPRKFTGGSGGKARIVSTFRDSIRRKGPVGSKNSKKLGNRTTSNNTGVDLVDGVEAISLTTTTTTSSSAIYNQDVAGNDCPSCEQSNNNGSSRDIRCDIYRTTNTAPSLSSSASSVTDSPSYGFGGGASSSCVDLSHSSNPPAGVGAGDTATPQDLQDDCSYQHQHLYHQYSYIHHSQKSSRRSSISSMQLPPPCQEQPQAPPQPYSGTPPLSWRSGGIRDSSILQQQPQLLYSTSPHHYNIKQQLGIVQKSAAEEQRTGWTHGMSAATLVHESSCCSRSDALSAPPSDQKMPPHQPMTTMHNLYSSITKGFPCSSTTSAGYDTMLLPPGKCHDGCETSALSCAALPTTAANTTSNANITMGSQRVDGTGHYYYYYHHHHHHHHHPQQQQPHGAMAAYSSSSLPRNMMYEASSGGATISSSSHPLHGSTFVVDETTAHVVVPPPPSRRVPKDMNGGTGGESTARRLPMSRSCESDTTMTDEVSGVYDDNRGHNGDASDPCYNRPETSNTIVVPEMETIPYEELSKALPFHDCLDEYDIVEFYSDKEIVPVKTKESEYESELRFYRLFDYRDCITYHDHIPHPIIIEKYKELLAETFDIEERPLQVPGYSVVNRFETCVFDIFDQLHVDVMTAVIVIVLLDRIRKRHSHEYIRVPYIYSVKVVLALLNIIGDMLSYEEQRFSMRRLVLTRQFLFGRPELARVKQQVLKFLDYRIWVQSHEVENIMLRLGLDRDDIKQEAIDEFHKRKGIRCHVMTKIQQGITIMY</sequence>
<evidence type="ECO:0000256" key="1">
    <source>
        <dbReference type="SAM" id="MobiDB-lite"/>
    </source>
</evidence>
<feature type="region of interest" description="Disordered" evidence="1">
    <location>
        <begin position="201"/>
        <end position="221"/>
    </location>
</feature>
<name>A0A9W8DPB5_9FUNG</name>
<feature type="region of interest" description="Disordered" evidence="1">
    <location>
        <begin position="356"/>
        <end position="395"/>
    </location>
</feature>
<proteinExistence type="predicted"/>
<dbReference type="EMBL" id="JANBPU010000304">
    <property type="protein sequence ID" value="KAJ1912883.1"/>
    <property type="molecule type" value="Genomic_DNA"/>
</dbReference>
<feature type="compositionally biased region" description="Basic residues" evidence="1">
    <location>
        <begin position="63"/>
        <end position="73"/>
    </location>
</feature>
<evidence type="ECO:0000313" key="2">
    <source>
        <dbReference type="EMBL" id="KAJ1912883.1"/>
    </source>
</evidence>
<feature type="compositionally biased region" description="Polar residues" evidence="1">
    <location>
        <begin position="34"/>
        <end position="45"/>
    </location>
</feature>
<feature type="compositionally biased region" description="Basic residues" evidence="1">
    <location>
        <begin position="201"/>
        <end position="215"/>
    </location>
</feature>
<feature type="compositionally biased region" description="Polar residues" evidence="1">
    <location>
        <begin position="307"/>
        <end position="318"/>
    </location>
</feature>
<organism evidence="2 3">
    <name type="scientific">Mycoemilia scoparia</name>
    <dbReference type="NCBI Taxonomy" id="417184"/>
    <lineage>
        <taxon>Eukaryota</taxon>
        <taxon>Fungi</taxon>
        <taxon>Fungi incertae sedis</taxon>
        <taxon>Zoopagomycota</taxon>
        <taxon>Kickxellomycotina</taxon>
        <taxon>Kickxellomycetes</taxon>
        <taxon>Kickxellales</taxon>
        <taxon>Kickxellaceae</taxon>
        <taxon>Mycoemilia</taxon>
    </lineage>
</organism>
<feature type="compositionally biased region" description="Low complexity" evidence="1">
    <location>
        <begin position="97"/>
        <end position="113"/>
    </location>
</feature>
<feature type="compositionally biased region" description="Pro residues" evidence="1">
    <location>
        <begin position="368"/>
        <end position="382"/>
    </location>
</feature>
<keyword evidence="3" id="KW-1185">Reference proteome</keyword>
<dbReference type="Proteomes" id="UP001150538">
    <property type="component" value="Unassembled WGS sequence"/>
</dbReference>
<evidence type="ECO:0000313" key="3">
    <source>
        <dbReference type="Proteomes" id="UP001150538"/>
    </source>
</evidence>
<accession>A0A9W8DPB5</accession>
<protein>
    <submittedName>
        <fullName evidence="2">Uncharacterized protein</fullName>
    </submittedName>
</protein>
<feature type="region of interest" description="Disordered" evidence="1">
    <location>
        <begin position="617"/>
        <end position="683"/>
    </location>
</feature>
<comment type="caution">
    <text evidence="2">The sequence shown here is derived from an EMBL/GenBank/DDBJ whole genome shotgun (WGS) entry which is preliminary data.</text>
</comment>
<feature type="region of interest" description="Disordered" evidence="1">
    <location>
        <begin position="1"/>
        <end position="75"/>
    </location>
</feature>
<feature type="region of interest" description="Disordered" evidence="1">
    <location>
        <begin position="307"/>
        <end position="334"/>
    </location>
</feature>
<reference evidence="2" key="1">
    <citation type="submission" date="2022-07" db="EMBL/GenBank/DDBJ databases">
        <title>Phylogenomic reconstructions and comparative analyses of Kickxellomycotina fungi.</title>
        <authorList>
            <person name="Reynolds N.K."/>
            <person name="Stajich J.E."/>
            <person name="Barry K."/>
            <person name="Grigoriev I.V."/>
            <person name="Crous P."/>
            <person name="Smith M.E."/>
        </authorList>
    </citation>
    <scope>NUCLEOTIDE SEQUENCE</scope>
    <source>
        <strain evidence="2">NBRC 100468</strain>
    </source>
</reference>
<feature type="region of interest" description="Disordered" evidence="1">
    <location>
        <begin position="97"/>
        <end position="121"/>
    </location>
</feature>
<gene>
    <name evidence="2" type="ORF">H4219_005433</name>
</gene>